<evidence type="ECO:0000313" key="2">
    <source>
        <dbReference type="EMBL" id="KAF2681734.1"/>
    </source>
</evidence>
<accession>A0A6G1IU15</accession>
<sequence length="223" mass="25337">MRRNVFIRLLMIRPLFIALLPRRDMLQYQVRTYLQRLGTRHMSTQPVCPCGIVYSDKALPLLDREWFRGVDAETHSLALRVEGVEVDVSDYAEGRLRAEGFELVELLVCEAGFGDAAGGCEGERGGGEEGGWRGHFKGRRGLWHHGARCRMRGERVETCYEECLVRWWVLGLRLGSQSRLPDIPCMRVIHLHNRAIPVREPSIAPTAHALTLTVCSKLFQRGS</sequence>
<proteinExistence type="predicted"/>
<dbReference type="EMBL" id="MU005590">
    <property type="protein sequence ID" value="KAF2681734.1"/>
    <property type="molecule type" value="Genomic_DNA"/>
</dbReference>
<dbReference type="Proteomes" id="UP000799291">
    <property type="component" value="Unassembled WGS sequence"/>
</dbReference>
<keyword evidence="1" id="KW-0732">Signal</keyword>
<gene>
    <name evidence="2" type="ORF">K458DRAFT_78273</name>
</gene>
<evidence type="ECO:0000256" key="1">
    <source>
        <dbReference type="SAM" id="SignalP"/>
    </source>
</evidence>
<feature type="signal peptide" evidence="1">
    <location>
        <begin position="1"/>
        <end position="18"/>
    </location>
</feature>
<evidence type="ECO:0000313" key="3">
    <source>
        <dbReference type="Proteomes" id="UP000799291"/>
    </source>
</evidence>
<reference evidence="2" key="1">
    <citation type="journal article" date="2020" name="Stud. Mycol.">
        <title>101 Dothideomycetes genomes: a test case for predicting lifestyles and emergence of pathogens.</title>
        <authorList>
            <person name="Haridas S."/>
            <person name="Albert R."/>
            <person name="Binder M."/>
            <person name="Bloem J."/>
            <person name="Labutti K."/>
            <person name="Salamov A."/>
            <person name="Andreopoulos B."/>
            <person name="Baker S."/>
            <person name="Barry K."/>
            <person name="Bills G."/>
            <person name="Bluhm B."/>
            <person name="Cannon C."/>
            <person name="Castanera R."/>
            <person name="Culley D."/>
            <person name="Daum C."/>
            <person name="Ezra D."/>
            <person name="Gonzalez J."/>
            <person name="Henrissat B."/>
            <person name="Kuo A."/>
            <person name="Liang C."/>
            <person name="Lipzen A."/>
            <person name="Lutzoni F."/>
            <person name="Magnuson J."/>
            <person name="Mondo S."/>
            <person name="Nolan M."/>
            <person name="Ohm R."/>
            <person name="Pangilinan J."/>
            <person name="Park H.-J."/>
            <person name="Ramirez L."/>
            <person name="Alfaro M."/>
            <person name="Sun H."/>
            <person name="Tritt A."/>
            <person name="Yoshinaga Y."/>
            <person name="Zwiers L.-H."/>
            <person name="Turgeon B."/>
            <person name="Goodwin S."/>
            <person name="Spatafora J."/>
            <person name="Crous P."/>
            <person name="Grigoriev I."/>
        </authorList>
    </citation>
    <scope>NUCLEOTIDE SEQUENCE</scope>
    <source>
        <strain evidence="2">CBS 122367</strain>
    </source>
</reference>
<dbReference type="AlphaFoldDB" id="A0A6G1IU15"/>
<feature type="chain" id="PRO_5026212419" evidence="1">
    <location>
        <begin position="19"/>
        <end position="223"/>
    </location>
</feature>
<protein>
    <submittedName>
        <fullName evidence="2">Uncharacterized protein</fullName>
    </submittedName>
</protein>
<name>A0A6G1IU15_9PLEO</name>
<keyword evidence="3" id="KW-1185">Reference proteome</keyword>
<organism evidence="2 3">
    <name type="scientific">Lentithecium fluviatile CBS 122367</name>
    <dbReference type="NCBI Taxonomy" id="1168545"/>
    <lineage>
        <taxon>Eukaryota</taxon>
        <taxon>Fungi</taxon>
        <taxon>Dikarya</taxon>
        <taxon>Ascomycota</taxon>
        <taxon>Pezizomycotina</taxon>
        <taxon>Dothideomycetes</taxon>
        <taxon>Pleosporomycetidae</taxon>
        <taxon>Pleosporales</taxon>
        <taxon>Massarineae</taxon>
        <taxon>Lentitheciaceae</taxon>
        <taxon>Lentithecium</taxon>
    </lineage>
</organism>